<comment type="subcellular location">
    <subcellularLocation>
        <location evidence="1">Chromosome</location>
        <location evidence="1">Centromere</location>
        <location evidence="1">Kinetochore</location>
    </subcellularLocation>
</comment>
<evidence type="ECO:0000256" key="8">
    <source>
        <dbReference type="ARBA" id="ARBA00023306"/>
    </source>
</evidence>
<accession>A0ABC8J3J6</accession>
<organism evidence="10 11">
    <name type="scientific">Eruca vesicaria subsp. sativa</name>
    <name type="common">Garden rocket</name>
    <name type="synonym">Eruca sativa</name>
    <dbReference type="NCBI Taxonomy" id="29727"/>
    <lineage>
        <taxon>Eukaryota</taxon>
        <taxon>Viridiplantae</taxon>
        <taxon>Streptophyta</taxon>
        <taxon>Embryophyta</taxon>
        <taxon>Tracheophyta</taxon>
        <taxon>Spermatophyta</taxon>
        <taxon>Magnoliopsida</taxon>
        <taxon>eudicotyledons</taxon>
        <taxon>Gunneridae</taxon>
        <taxon>Pentapetalae</taxon>
        <taxon>rosids</taxon>
        <taxon>malvids</taxon>
        <taxon>Brassicales</taxon>
        <taxon>Brassicaceae</taxon>
        <taxon>Brassiceae</taxon>
        <taxon>Eruca</taxon>
    </lineage>
</organism>
<evidence type="ECO:0000256" key="5">
    <source>
        <dbReference type="ARBA" id="ARBA00022776"/>
    </source>
</evidence>
<keyword evidence="11" id="KW-1185">Reference proteome</keyword>
<name>A0ABC8J3J6_ERUVS</name>
<protein>
    <recommendedName>
        <fullName evidence="12">Protein MIS12 homolog</fullName>
    </recommendedName>
</protein>
<evidence type="ECO:0008006" key="12">
    <source>
        <dbReference type="Google" id="ProtNLM"/>
    </source>
</evidence>
<dbReference type="Proteomes" id="UP001642260">
    <property type="component" value="Unassembled WGS sequence"/>
</dbReference>
<keyword evidence="4" id="KW-0132">Cell division</keyword>
<proteinExistence type="inferred from homology"/>
<gene>
    <name evidence="10" type="ORF">ERUC_LOCUS3233</name>
</gene>
<comment type="caution">
    <text evidence="10">The sequence shown here is derived from an EMBL/GenBank/DDBJ whole genome shotgun (WGS) entry which is preliminary data.</text>
</comment>
<evidence type="ECO:0000256" key="2">
    <source>
        <dbReference type="ARBA" id="ARBA00008643"/>
    </source>
</evidence>
<comment type="similarity">
    <text evidence="2">Belongs to the mis12 family.</text>
</comment>
<keyword evidence="8" id="KW-0131">Cell cycle</keyword>
<dbReference type="Pfam" id="PF05859">
    <property type="entry name" value="Mis12"/>
    <property type="match status" value="1"/>
</dbReference>
<evidence type="ECO:0000256" key="4">
    <source>
        <dbReference type="ARBA" id="ARBA00022618"/>
    </source>
</evidence>
<dbReference type="GO" id="GO:0000776">
    <property type="term" value="C:kinetochore"/>
    <property type="evidence" value="ECO:0007669"/>
    <property type="project" value="UniProtKB-KW"/>
</dbReference>
<evidence type="ECO:0000256" key="6">
    <source>
        <dbReference type="ARBA" id="ARBA00022838"/>
    </source>
</evidence>
<keyword evidence="7" id="KW-0175">Coiled coil</keyword>
<dbReference type="PANTHER" id="PTHR14527:SF2">
    <property type="entry name" value="PROTEIN MIS12 HOMOLOG"/>
    <property type="match status" value="1"/>
</dbReference>
<keyword evidence="3" id="KW-0158">Chromosome</keyword>
<reference evidence="10 11" key="1">
    <citation type="submission" date="2022-03" db="EMBL/GenBank/DDBJ databases">
        <authorList>
            <person name="Macdonald S."/>
            <person name="Ahmed S."/>
            <person name="Newling K."/>
        </authorList>
    </citation>
    <scope>NUCLEOTIDE SEQUENCE [LARGE SCALE GENOMIC DNA]</scope>
</reference>
<dbReference type="PANTHER" id="PTHR14527">
    <property type="entry name" value="PROTEIN MIS12 HOMOLOG"/>
    <property type="match status" value="1"/>
</dbReference>
<keyword evidence="5" id="KW-0498">Mitosis</keyword>
<dbReference type="EMBL" id="CAKOAT010057266">
    <property type="protein sequence ID" value="CAH8302618.1"/>
    <property type="molecule type" value="Genomic_DNA"/>
</dbReference>
<keyword evidence="9" id="KW-0137">Centromere</keyword>
<evidence type="ECO:0000256" key="9">
    <source>
        <dbReference type="ARBA" id="ARBA00023328"/>
    </source>
</evidence>
<evidence type="ECO:0000313" key="10">
    <source>
        <dbReference type="EMBL" id="CAH8302618.1"/>
    </source>
</evidence>
<keyword evidence="6" id="KW-0995">Kinetochore</keyword>
<evidence type="ECO:0000256" key="3">
    <source>
        <dbReference type="ARBA" id="ARBA00022454"/>
    </source>
</evidence>
<evidence type="ECO:0000256" key="1">
    <source>
        <dbReference type="ARBA" id="ARBA00004629"/>
    </source>
</evidence>
<dbReference type="GO" id="GO:0051301">
    <property type="term" value="P:cell division"/>
    <property type="evidence" value="ECO:0007669"/>
    <property type="project" value="UniProtKB-KW"/>
</dbReference>
<dbReference type="AlphaFoldDB" id="A0ABC8J3J6"/>
<dbReference type="InterPro" id="IPR008685">
    <property type="entry name" value="Centromere_Mis12"/>
</dbReference>
<evidence type="ECO:0000256" key="7">
    <source>
        <dbReference type="ARBA" id="ARBA00023054"/>
    </source>
</evidence>
<sequence length="239" mass="26698">MEGSKGEAVFDSMNLNPRLFINAALNTVDDVVSEAFDLYDSKASNFLKIVGATDNRSRELAESSDVVRGMIQSVLNNRLRMWEAYCLRYAFEVPQDFVLPESDESSPDNDQSLQDDQDLDAELASLSHKLNLVGKRSVELTSELQALESKSVSNQQSSRIVNEALMLYNESSVEDMFKEMTKVASELRAGIDRWKAKRANVVESARVESVKNHGNEFPATSSDGNLDELDGFLAELRKM</sequence>
<evidence type="ECO:0000313" key="11">
    <source>
        <dbReference type="Proteomes" id="UP001642260"/>
    </source>
</evidence>